<protein>
    <recommendedName>
        <fullName evidence="1">DUF1883 domain-containing protein</fullName>
    </recommendedName>
</protein>
<dbReference type="SUPFAM" id="SSF141099">
    <property type="entry name" value="Atu1913-like"/>
    <property type="match status" value="1"/>
</dbReference>
<organism evidence="2 3">
    <name type="scientific">Paludisphaera borealis</name>
    <dbReference type="NCBI Taxonomy" id="1387353"/>
    <lineage>
        <taxon>Bacteria</taxon>
        <taxon>Pseudomonadati</taxon>
        <taxon>Planctomycetota</taxon>
        <taxon>Planctomycetia</taxon>
        <taxon>Isosphaerales</taxon>
        <taxon>Isosphaeraceae</taxon>
        <taxon>Paludisphaera</taxon>
    </lineage>
</organism>
<accession>A0A1U7CVW7</accession>
<sequence>MNHLNNEFDADAGDVAEVTLDRAANVLLMDSSNYDNYKQGRKYRYYGGYATKSPVRLAVPKHGHWHVVVDLGGGPGQVRASTRLLSGASV</sequence>
<evidence type="ECO:0000259" key="1">
    <source>
        <dbReference type="Pfam" id="PF08980"/>
    </source>
</evidence>
<dbReference type="InterPro" id="IPR015073">
    <property type="entry name" value="DUF1883"/>
</dbReference>
<name>A0A1U7CVW7_9BACT</name>
<reference evidence="3" key="1">
    <citation type="submission" date="2016-12" db="EMBL/GenBank/DDBJ databases">
        <title>Comparative genomics of four Isosphaeraceae planctomycetes: a common pool of plasmids and glycoside hydrolase genes.</title>
        <authorList>
            <person name="Ivanova A."/>
        </authorList>
    </citation>
    <scope>NUCLEOTIDE SEQUENCE [LARGE SCALE GENOMIC DNA]</scope>
    <source>
        <strain evidence="3">PX4</strain>
    </source>
</reference>
<gene>
    <name evidence="2" type="ORF">BSF38_04636</name>
</gene>
<dbReference type="AlphaFoldDB" id="A0A1U7CVW7"/>
<dbReference type="RefSeq" id="WP_076349476.1">
    <property type="nucleotide sequence ID" value="NZ_CP019082.1"/>
</dbReference>
<dbReference type="KEGG" id="pbor:BSF38_04636"/>
<evidence type="ECO:0000313" key="2">
    <source>
        <dbReference type="EMBL" id="APW63075.1"/>
    </source>
</evidence>
<dbReference type="InterPro" id="IPR036488">
    <property type="entry name" value="DUF1883-like_sf"/>
</dbReference>
<dbReference type="EMBL" id="CP019082">
    <property type="protein sequence ID" value="APW63075.1"/>
    <property type="molecule type" value="Genomic_DNA"/>
</dbReference>
<proteinExistence type="predicted"/>
<keyword evidence="3" id="KW-1185">Reference proteome</keyword>
<dbReference type="STRING" id="1387353.BSF38_04636"/>
<feature type="domain" description="DUF1883" evidence="1">
    <location>
        <begin position="11"/>
        <end position="84"/>
    </location>
</feature>
<dbReference type="Proteomes" id="UP000186309">
    <property type="component" value="Chromosome"/>
</dbReference>
<dbReference type="Pfam" id="PF08980">
    <property type="entry name" value="DUF1883"/>
    <property type="match status" value="1"/>
</dbReference>
<dbReference type="OrthoDB" id="7285215at2"/>
<evidence type="ECO:0000313" key="3">
    <source>
        <dbReference type="Proteomes" id="UP000186309"/>
    </source>
</evidence>
<dbReference type="Gene3D" id="4.10.1210.10">
    <property type="entry name" value="Atu1913-like"/>
    <property type="match status" value="1"/>
</dbReference>